<protein>
    <submittedName>
        <fullName evidence="1">Uncharacterized protein</fullName>
    </submittedName>
</protein>
<name>A0ABX2SAU2_9ACTN</name>
<comment type="caution">
    <text evidence="1">The sequence shown here is derived from an EMBL/GenBank/DDBJ whole genome shotgun (WGS) entry which is preliminary data.</text>
</comment>
<dbReference type="Proteomes" id="UP000533017">
    <property type="component" value="Unassembled WGS sequence"/>
</dbReference>
<dbReference type="EMBL" id="JACBZA010000001">
    <property type="protein sequence ID" value="NYH85392.1"/>
    <property type="molecule type" value="Genomic_DNA"/>
</dbReference>
<dbReference type="RefSeq" id="WP_139239263.1">
    <property type="nucleotide sequence ID" value="NZ_FOOI01000029.1"/>
</dbReference>
<keyword evidence="2" id="KW-1185">Reference proteome</keyword>
<organism evidence="1 2">
    <name type="scientific">Actinopolymorpha cephalotaxi</name>
    <dbReference type="NCBI Taxonomy" id="504797"/>
    <lineage>
        <taxon>Bacteria</taxon>
        <taxon>Bacillati</taxon>
        <taxon>Actinomycetota</taxon>
        <taxon>Actinomycetes</taxon>
        <taxon>Propionibacteriales</taxon>
        <taxon>Actinopolymorphaceae</taxon>
        <taxon>Actinopolymorpha</taxon>
    </lineage>
</organism>
<evidence type="ECO:0000313" key="2">
    <source>
        <dbReference type="Proteomes" id="UP000533017"/>
    </source>
</evidence>
<evidence type="ECO:0000313" key="1">
    <source>
        <dbReference type="EMBL" id="NYH85392.1"/>
    </source>
</evidence>
<reference evidence="1 2" key="1">
    <citation type="submission" date="2020-07" db="EMBL/GenBank/DDBJ databases">
        <title>Sequencing the genomes of 1000 actinobacteria strains.</title>
        <authorList>
            <person name="Klenk H.-P."/>
        </authorList>
    </citation>
    <scope>NUCLEOTIDE SEQUENCE [LARGE SCALE GENOMIC DNA]</scope>
    <source>
        <strain evidence="1 2">DSM 45117</strain>
    </source>
</reference>
<accession>A0ABX2SAU2</accession>
<gene>
    <name evidence="1" type="ORF">FHR37_004243</name>
</gene>
<sequence>MESTMPLASSHVQEGNMGVGWIDDIYNNTDARWYLRSVDSSHNGSLAGGGTSFVLDGGAYHSLAPRTHYHADWCGIPWYYNGQHFKAMSSDMRQNVQFFTSQVDGKNWVYYTNGVTGATIARQEAPKVDFHCRLRFEADGNYLDIINDDSSTQEAVTYIYTELKTWAQMAMSALGGILKKNSGGG</sequence>
<proteinExistence type="predicted"/>